<dbReference type="SUPFAM" id="SSF55486">
    <property type="entry name" value="Metalloproteases ('zincins'), catalytic domain"/>
    <property type="match status" value="1"/>
</dbReference>
<dbReference type="InterPro" id="IPR024079">
    <property type="entry name" value="MetalloPept_cat_dom_sf"/>
</dbReference>
<sequence length="622" mass="70984">MNLLDFYNSINKKWLSGHTIPADDTSYSVFDELEEKIRNELIALLQKERTRGTPLGVFVESFYNGRSDDLNTVSALIQKMDSLDTPIQKIAYLNSYGIDAPISIGVAYDERNTKQFCVHVAPLDLGITKEDYFTETEISKEYKKYLTNVGGLLKIPNFGQTMFALEKSLASLYPATEDADSVMERYNPMTYERLCVQFPNTNFKTLFQICGLEIPKTPIIVSNIEYMKKIDEFLGSKSKKFWTTWLNYCVYSAFMELLPAPYSSLHFDFYMRIIKGQTKHHSKDYEALVVCSDLAQDSLGNLWVSANSANFAKIRAGAAELYSLVHQAAQKRVLALKWLSEDTRKIAVYKLQKMKLKIGFPRIWLNEFAGLEMGTGFMANVLSLLQGATRYEFSKLTGSDERRLWNNSCFDVNAYYYAELNELCVPMGFLGAPFFSLEQSFIKNLAGVGNVMAHEISHGFDEEGHKYDEYGNNYPWWTSIDVELYKVKTRALVKEFDQHKFAGSTVNGELTLGENLADFGAIAMCMDVMCGLWTRTKPTEKQKMADLREFFTAYAVSWAFKNRTAAQVQALKSDSHAPPELRVNVVLRHFKEFYDAFGFTEKDEGWIPPELRIDVWGGSIKD</sequence>
<protein>
    <recommendedName>
        <fullName evidence="10">Peptidase</fullName>
    </recommendedName>
</protein>
<name>A0A6C0KVI8_9ZZZZ</name>
<keyword evidence="3" id="KW-0479">Metal-binding</keyword>
<proteinExistence type="predicted"/>
<evidence type="ECO:0000259" key="8">
    <source>
        <dbReference type="Pfam" id="PF05649"/>
    </source>
</evidence>
<evidence type="ECO:0008006" key="10">
    <source>
        <dbReference type="Google" id="ProtNLM"/>
    </source>
</evidence>
<evidence type="ECO:0000256" key="6">
    <source>
        <dbReference type="ARBA" id="ARBA00023049"/>
    </source>
</evidence>
<dbReference type="Gene3D" id="3.40.390.10">
    <property type="entry name" value="Collagenase (Catalytic Domain)"/>
    <property type="match status" value="1"/>
</dbReference>
<dbReference type="Pfam" id="PF01431">
    <property type="entry name" value="Peptidase_M13"/>
    <property type="match status" value="1"/>
</dbReference>
<dbReference type="GO" id="GO:0016485">
    <property type="term" value="P:protein processing"/>
    <property type="evidence" value="ECO:0007669"/>
    <property type="project" value="TreeGrafter"/>
</dbReference>
<dbReference type="CDD" id="cd08662">
    <property type="entry name" value="M13"/>
    <property type="match status" value="1"/>
</dbReference>
<dbReference type="PROSITE" id="PS51885">
    <property type="entry name" value="NEPRILYSIN"/>
    <property type="match status" value="1"/>
</dbReference>
<dbReference type="AlphaFoldDB" id="A0A6C0KVI8"/>
<reference evidence="9" key="1">
    <citation type="journal article" date="2020" name="Nature">
        <title>Giant virus diversity and host interactions through global metagenomics.</title>
        <authorList>
            <person name="Schulz F."/>
            <person name="Roux S."/>
            <person name="Paez-Espino D."/>
            <person name="Jungbluth S."/>
            <person name="Walsh D.A."/>
            <person name="Denef V.J."/>
            <person name="McMahon K.D."/>
            <person name="Konstantinidis K.T."/>
            <person name="Eloe-Fadrosh E.A."/>
            <person name="Kyrpides N.C."/>
            <person name="Woyke T."/>
        </authorList>
    </citation>
    <scope>NUCLEOTIDE SEQUENCE</scope>
    <source>
        <strain evidence="9">GVMAG-S-3300013286-35</strain>
    </source>
</reference>
<keyword evidence="6" id="KW-0482">Metalloprotease</keyword>
<feature type="domain" description="Peptidase M13 C-terminal" evidence="7">
    <location>
        <begin position="413"/>
        <end position="604"/>
    </location>
</feature>
<dbReference type="InterPro" id="IPR018497">
    <property type="entry name" value="Peptidase_M13_C"/>
</dbReference>
<dbReference type="Gene3D" id="1.10.1380.10">
    <property type="entry name" value="Neutral endopeptidase , domain2"/>
    <property type="match status" value="1"/>
</dbReference>
<keyword evidence="2" id="KW-0645">Protease</keyword>
<dbReference type="InterPro" id="IPR000718">
    <property type="entry name" value="Peptidase_M13"/>
</dbReference>
<keyword evidence="5" id="KW-0862">Zinc</keyword>
<dbReference type="EMBL" id="MN740994">
    <property type="protein sequence ID" value="QHU21975.1"/>
    <property type="molecule type" value="Genomic_DNA"/>
</dbReference>
<dbReference type="GO" id="GO:0005886">
    <property type="term" value="C:plasma membrane"/>
    <property type="evidence" value="ECO:0007669"/>
    <property type="project" value="TreeGrafter"/>
</dbReference>
<evidence type="ECO:0000259" key="7">
    <source>
        <dbReference type="Pfam" id="PF01431"/>
    </source>
</evidence>
<keyword evidence="4" id="KW-0378">Hydrolase</keyword>
<comment type="cofactor">
    <cofactor evidence="1">
        <name>Zn(2+)</name>
        <dbReference type="ChEBI" id="CHEBI:29105"/>
    </cofactor>
</comment>
<dbReference type="PANTHER" id="PTHR11733">
    <property type="entry name" value="ZINC METALLOPROTEASE FAMILY M13 NEPRILYSIN-RELATED"/>
    <property type="match status" value="1"/>
</dbReference>
<feature type="domain" description="Peptidase M13 N-terminal" evidence="8">
    <location>
        <begin position="5"/>
        <end position="361"/>
    </location>
</feature>
<dbReference type="PANTHER" id="PTHR11733:SF240">
    <property type="entry name" value="GH14155P-RELATED"/>
    <property type="match status" value="1"/>
</dbReference>
<evidence type="ECO:0000256" key="2">
    <source>
        <dbReference type="ARBA" id="ARBA00022670"/>
    </source>
</evidence>
<evidence type="ECO:0000313" key="9">
    <source>
        <dbReference type="EMBL" id="QHU21975.1"/>
    </source>
</evidence>
<evidence type="ECO:0000256" key="4">
    <source>
        <dbReference type="ARBA" id="ARBA00022801"/>
    </source>
</evidence>
<dbReference type="PRINTS" id="PR00786">
    <property type="entry name" value="NEPRILYSIN"/>
</dbReference>
<dbReference type="GO" id="GO:0046872">
    <property type="term" value="F:metal ion binding"/>
    <property type="evidence" value="ECO:0007669"/>
    <property type="project" value="UniProtKB-KW"/>
</dbReference>
<evidence type="ECO:0000256" key="3">
    <source>
        <dbReference type="ARBA" id="ARBA00022723"/>
    </source>
</evidence>
<evidence type="ECO:0000256" key="1">
    <source>
        <dbReference type="ARBA" id="ARBA00001947"/>
    </source>
</evidence>
<dbReference type="Pfam" id="PF05649">
    <property type="entry name" value="Peptidase_M13_N"/>
    <property type="match status" value="1"/>
</dbReference>
<evidence type="ECO:0000256" key="5">
    <source>
        <dbReference type="ARBA" id="ARBA00022833"/>
    </source>
</evidence>
<accession>A0A6C0KVI8</accession>
<dbReference type="InterPro" id="IPR008753">
    <property type="entry name" value="Peptidase_M13_N"/>
</dbReference>
<dbReference type="GO" id="GO:0004222">
    <property type="term" value="F:metalloendopeptidase activity"/>
    <property type="evidence" value="ECO:0007669"/>
    <property type="project" value="InterPro"/>
</dbReference>
<dbReference type="InterPro" id="IPR042089">
    <property type="entry name" value="Peptidase_M13_dom_2"/>
</dbReference>
<organism evidence="9">
    <name type="scientific">viral metagenome</name>
    <dbReference type="NCBI Taxonomy" id="1070528"/>
    <lineage>
        <taxon>unclassified sequences</taxon>
        <taxon>metagenomes</taxon>
        <taxon>organismal metagenomes</taxon>
    </lineage>
</organism>